<evidence type="ECO:0000256" key="5">
    <source>
        <dbReference type="ARBA" id="ARBA00022989"/>
    </source>
</evidence>
<sequence>MKTIFAAIQWVAFMLASSIVAPIAIADLFGLTGEDAASFVQRTVFIFALAGLLQIFFGHKLPINEAPAGLWWGVFVIYAGFSTTMFQSAGETLQALQGALIASGVLFILLSMAGLIDKISRLFTPAVIGIYLLLLVIQLSKSFLNGMLGVGYVNERVDLKIATLSFVTVLLTFYFTRHKLNIVRHYAVLISLAVGWLLFAIFGAIKPNPYTPDQIFTVPQIFVYGRPTFDSGMIITSVLVTLLLLTNMIASIKVVELAVQSLTEKKVKTNLRASGLITGISQILGGGFSAVGPVPLSGAAGFIATSKVAAKLPFIIGSLLLIASSFVPSVMNFLASIPTPVGYSVMFVVFTSMIGMAFLEIEKEKEANRVRTVIGISLLGGVGVMFVPASAFTGLPPVVVSLLNNGLIFGSLLSIITDQWTKFIYKRK</sequence>
<feature type="transmembrane region" description="Helical" evidence="7">
    <location>
        <begin position="312"/>
        <end position="335"/>
    </location>
</feature>
<accession>A0A0K9GT38</accession>
<evidence type="ECO:0000256" key="4">
    <source>
        <dbReference type="ARBA" id="ARBA00022692"/>
    </source>
</evidence>
<evidence type="ECO:0000256" key="6">
    <source>
        <dbReference type="ARBA" id="ARBA00023136"/>
    </source>
</evidence>
<gene>
    <name evidence="8" type="ORF">AC625_10240</name>
</gene>
<dbReference type="NCBIfam" id="NF037981">
    <property type="entry name" value="NCS2_1"/>
    <property type="match status" value="1"/>
</dbReference>
<dbReference type="RefSeq" id="WP_049681205.1">
    <property type="nucleotide sequence ID" value="NZ_LFZW01000001.1"/>
</dbReference>
<dbReference type="Pfam" id="PF00860">
    <property type="entry name" value="Xan_ur_permease"/>
    <property type="match status" value="1"/>
</dbReference>
<keyword evidence="3" id="KW-0813">Transport</keyword>
<feature type="transmembrane region" description="Helical" evidence="7">
    <location>
        <begin position="95"/>
        <end position="115"/>
    </location>
</feature>
<evidence type="ECO:0000256" key="7">
    <source>
        <dbReference type="SAM" id="Phobius"/>
    </source>
</evidence>
<proteinExistence type="inferred from homology"/>
<keyword evidence="4 7" id="KW-0812">Transmembrane</keyword>
<dbReference type="STRING" id="1679170.AC625_10240"/>
<keyword evidence="6 7" id="KW-0472">Membrane</keyword>
<comment type="subcellular location">
    <subcellularLocation>
        <location evidence="1">Membrane</location>
        <topology evidence="1">Multi-pass membrane protein</topology>
    </subcellularLocation>
</comment>
<evidence type="ECO:0000256" key="3">
    <source>
        <dbReference type="ARBA" id="ARBA00022448"/>
    </source>
</evidence>
<evidence type="ECO:0000313" key="9">
    <source>
        <dbReference type="Proteomes" id="UP000037146"/>
    </source>
</evidence>
<evidence type="ECO:0000256" key="2">
    <source>
        <dbReference type="ARBA" id="ARBA00008821"/>
    </source>
</evidence>
<dbReference type="PATRIC" id="fig|1679170.3.peg.2285"/>
<feature type="transmembrane region" description="Helical" evidence="7">
    <location>
        <begin position="373"/>
        <end position="392"/>
    </location>
</feature>
<comment type="caution">
    <text evidence="8">The sequence shown here is derived from an EMBL/GenBank/DDBJ whole genome shotgun (WGS) entry which is preliminary data.</text>
</comment>
<evidence type="ECO:0000256" key="1">
    <source>
        <dbReference type="ARBA" id="ARBA00004141"/>
    </source>
</evidence>
<dbReference type="EMBL" id="LFZW01000001">
    <property type="protein sequence ID" value="KMY49859.1"/>
    <property type="molecule type" value="Genomic_DNA"/>
</dbReference>
<organism evidence="8 9">
    <name type="scientific">Peribacillus loiseleuriae</name>
    <dbReference type="NCBI Taxonomy" id="1679170"/>
    <lineage>
        <taxon>Bacteria</taxon>
        <taxon>Bacillati</taxon>
        <taxon>Bacillota</taxon>
        <taxon>Bacilli</taxon>
        <taxon>Bacillales</taxon>
        <taxon>Bacillaceae</taxon>
        <taxon>Peribacillus</taxon>
    </lineage>
</organism>
<keyword evidence="9" id="KW-1185">Reference proteome</keyword>
<dbReference type="AlphaFoldDB" id="A0A0K9GT38"/>
<protein>
    <submittedName>
        <fullName evidence="8">Purine permease</fullName>
    </submittedName>
</protein>
<reference evidence="9" key="1">
    <citation type="submission" date="2015-07" db="EMBL/GenBank/DDBJ databases">
        <title>Genome sequencing project for genomic taxonomy and phylogenomics of Bacillus-like bacteria.</title>
        <authorList>
            <person name="Liu B."/>
            <person name="Wang J."/>
            <person name="Zhu Y."/>
            <person name="Liu G."/>
            <person name="Chen Q."/>
            <person name="Chen Z."/>
            <person name="Lan J."/>
            <person name="Che J."/>
            <person name="Ge C."/>
            <person name="Shi H."/>
            <person name="Pan Z."/>
            <person name="Liu X."/>
        </authorList>
    </citation>
    <scope>NUCLEOTIDE SEQUENCE [LARGE SCALE GENOMIC DNA]</scope>
    <source>
        <strain evidence="9">FJAT-27997</strain>
    </source>
</reference>
<feature type="transmembrane region" description="Helical" evidence="7">
    <location>
        <begin position="69"/>
        <end position="89"/>
    </location>
</feature>
<dbReference type="GO" id="GO:0042907">
    <property type="term" value="F:xanthine transmembrane transporter activity"/>
    <property type="evidence" value="ECO:0007669"/>
    <property type="project" value="TreeGrafter"/>
</dbReference>
<dbReference type="OrthoDB" id="5597247at2"/>
<name>A0A0K9GT38_9BACI</name>
<dbReference type="Proteomes" id="UP000037146">
    <property type="component" value="Unassembled WGS sequence"/>
</dbReference>
<feature type="transmembrane region" description="Helical" evidence="7">
    <location>
        <begin position="234"/>
        <end position="259"/>
    </location>
</feature>
<dbReference type="InterPro" id="IPR006043">
    <property type="entry name" value="NCS2"/>
</dbReference>
<feature type="transmembrane region" description="Helical" evidence="7">
    <location>
        <begin position="36"/>
        <end position="57"/>
    </location>
</feature>
<evidence type="ECO:0000313" key="8">
    <source>
        <dbReference type="EMBL" id="KMY49859.1"/>
    </source>
</evidence>
<feature type="transmembrane region" description="Helical" evidence="7">
    <location>
        <begin position="341"/>
        <end position="361"/>
    </location>
</feature>
<keyword evidence="5 7" id="KW-1133">Transmembrane helix</keyword>
<comment type="similarity">
    <text evidence="2">Belongs to the nucleobase:cation symporter-2 (NCS2) (TC 2.A.40) family.</text>
</comment>
<dbReference type="PANTHER" id="PTHR42810:SF1">
    <property type="entry name" value="PURINE PERMEASE YWDJ-RELATED"/>
    <property type="match status" value="1"/>
</dbReference>
<feature type="transmembrane region" description="Helical" evidence="7">
    <location>
        <begin position="159"/>
        <end position="175"/>
    </location>
</feature>
<dbReference type="PANTHER" id="PTHR42810">
    <property type="entry name" value="PURINE PERMEASE C1399.01C-RELATED"/>
    <property type="match status" value="1"/>
</dbReference>
<feature type="transmembrane region" description="Helical" evidence="7">
    <location>
        <begin position="398"/>
        <end position="417"/>
    </location>
</feature>
<dbReference type="GO" id="GO:0005886">
    <property type="term" value="C:plasma membrane"/>
    <property type="evidence" value="ECO:0007669"/>
    <property type="project" value="TreeGrafter"/>
</dbReference>
<feature type="transmembrane region" description="Helical" evidence="7">
    <location>
        <begin position="122"/>
        <end position="139"/>
    </location>
</feature>
<feature type="transmembrane region" description="Helical" evidence="7">
    <location>
        <begin position="187"/>
        <end position="205"/>
    </location>
</feature>